<dbReference type="Gene3D" id="1.20.120.1770">
    <property type="match status" value="1"/>
</dbReference>
<keyword evidence="7 11" id="KW-1133">Transmembrane helix</keyword>
<evidence type="ECO:0000313" key="16">
    <source>
        <dbReference type="Proteomes" id="UP001176940"/>
    </source>
</evidence>
<dbReference type="InterPro" id="IPR051237">
    <property type="entry name" value="Ferric-chelate_Red/DefProt"/>
</dbReference>
<feature type="transmembrane region" description="Helical" evidence="11">
    <location>
        <begin position="435"/>
        <end position="455"/>
    </location>
</feature>
<evidence type="ECO:0000256" key="3">
    <source>
        <dbReference type="ARBA" id="ARBA00009195"/>
    </source>
</evidence>
<dbReference type="CDD" id="cd09628">
    <property type="entry name" value="DOMON_SDR_2_like"/>
    <property type="match status" value="1"/>
</dbReference>
<evidence type="ECO:0000256" key="7">
    <source>
        <dbReference type="ARBA" id="ARBA00022989"/>
    </source>
</evidence>
<evidence type="ECO:0008006" key="17">
    <source>
        <dbReference type="Google" id="ProtNLM"/>
    </source>
</evidence>
<dbReference type="CDD" id="cd08760">
    <property type="entry name" value="Cyt_b561_FRRS1_like"/>
    <property type="match status" value="1"/>
</dbReference>
<evidence type="ECO:0000256" key="5">
    <source>
        <dbReference type="ARBA" id="ARBA00022692"/>
    </source>
</evidence>
<gene>
    <name evidence="15" type="ORF">RIMI_LOCUS9194002</name>
</gene>
<dbReference type="Pfam" id="PF02014">
    <property type="entry name" value="Reeler"/>
    <property type="match status" value="1"/>
</dbReference>
<dbReference type="PROSITE" id="PS51019">
    <property type="entry name" value="REELIN"/>
    <property type="match status" value="1"/>
</dbReference>
<dbReference type="PROSITE" id="PS50836">
    <property type="entry name" value="DOMON"/>
    <property type="match status" value="1"/>
</dbReference>
<keyword evidence="10" id="KW-0325">Glycoprotein</keyword>
<accession>A0ABN9LIN1</accession>
<evidence type="ECO:0000256" key="9">
    <source>
        <dbReference type="ARBA" id="ARBA00023136"/>
    </source>
</evidence>
<protein>
    <recommendedName>
        <fullName evidence="17">Ferric-chelate reductase 1</fullName>
    </recommendedName>
</protein>
<feature type="transmembrane region" description="Helical" evidence="11">
    <location>
        <begin position="298"/>
        <end position="320"/>
    </location>
</feature>
<feature type="transmembrane region" description="Helical" evidence="11">
    <location>
        <begin position="412"/>
        <end position="429"/>
    </location>
</feature>
<evidence type="ECO:0000256" key="8">
    <source>
        <dbReference type="ARBA" id="ARBA00023004"/>
    </source>
</evidence>
<feature type="domain" description="DOMON" evidence="12">
    <location>
        <begin position="144"/>
        <end position="259"/>
    </location>
</feature>
<evidence type="ECO:0000256" key="4">
    <source>
        <dbReference type="ARBA" id="ARBA00022448"/>
    </source>
</evidence>
<dbReference type="SMART" id="SM00664">
    <property type="entry name" value="DoH"/>
    <property type="match status" value="1"/>
</dbReference>
<dbReference type="PROSITE" id="PS50939">
    <property type="entry name" value="CYTOCHROME_B561"/>
    <property type="match status" value="1"/>
</dbReference>
<dbReference type="PANTHER" id="PTHR45828">
    <property type="entry name" value="CYTOCHROME B561/FERRIC REDUCTASE TRANSMEMBRANE"/>
    <property type="match status" value="1"/>
</dbReference>
<comment type="similarity">
    <text evidence="3">Belongs to the FRRS1 family.</text>
</comment>
<dbReference type="InterPro" id="IPR042307">
    <property type="entry name" value="Reeler_sf"/>
</dbReference>
<evidence type="ECO:0000256" key="10">
    <source>
        <dbReference type="ARBA" id="ARBA00023180"/>
    </source>
</evidence>
<dbReference type="Gene3D" id="2.60.40.4060">
    <property type="entry name" value="Reeler domain"/>
    <property type="match status" value="1"/>
</dbReference>
<evidence type="ECO:0000256" key="1">
    <source>
        <dbReference type="ARBA" id="ARBA00001970"/>
    </source>
</evidence>
<evidence type="ECO:0000259" key="12">
    <source>
        <dbReference type="PROSITE" id="PS50836"/>
    </source>
</evidence>
<feature type="domain" description="Reelin" evidence="14">
    <location>
        <begin position="1"/>
        <end position="132"/>
    </location>
</feature>
<evidence type="ECO:0000256" key="6">
    <source>
        <dbReference type="ARBA" id="ARBA00022982"/>
    </source>
</evidence>
<dbReference type="InterPro" id="IPR002861">
    <property type="entry name" value="Reeler_dom"/>
</dbReference>
<keyword evidence="8" id="KW-0408">Iron</keyword>
<comment type="caution">
    <text evidence="15">The sequence shown here is derived from an EMBL/GenBank/DDBJ whole genome shotgun (WGS) entry which is preliminary data.</text>
</comment>
<keyword evidence="16" id="KW-1185">Reference proteome</keyword>
<sequence>VEMEHFRALLTLRYLRYWMFVTIQPKVTSDFFKGFLLEARLVGGNGITGTFTTSDAKAQILTCGTQGNAAVSHRNNDQKNNITAFWTAPQGAGPVRFRATVLNSYDTFWTGVESDIIEALQIANSTCGSQKFCLSSPLNCSPDDSGCLFMSSVPSSDGYVFEMSGSTAGYVAIGFSDDMKMGNDDVYICTKNSSGYVLVQEAYNTGNVPPTLRNTSTTGSIVSSYNAGVLKCSFITQGSIALSQRSSGNPTYYVFLVSGPSNADGQIQVHSTKLISSSKVDLTSFVTTGTQSGRSRVVLGHGALMLIAWMTTGSIGMIMARYMKSAAGKPVLGKAAWFQAHFYLMILTVILTIIAFIMVFVEASDWSGGVHPVLGCIVMILSFFQPIAAFFRPDPKSKRRFIFNWGHRINALVIKILAVAAIFLGLELVDSTPTQWMPKLMGGFFAWEVLFYIVLESNMRLKTNRTYDNPDKMFGREEASRLKLLRELPHVFAADGGSHTGKNWNGHHSGLYSGNAKRHLHWKGGETMAYTYTNCPHAAAVALIEAGKRNVNMSEGGSGRQMEDTR</sequence>
<feature type="transmembrane region" description="Helical" evidence="11">
    <location>
        <begin position="372"/>
        <end position="391"/>
    </location>
</feature>
<comment type="cofactor">
    <cofactor evidence="1">
        <name>heme b</name>
        <dbReference type="ChEBI" id="CHEBI:60344"/>
    </cofactor>
</comment>
<dbReference type="Proteomes" id="UP001176940">
    <property type="component" value="Unassembled WGS sequence"/>
</dbReference>
<feature type="transmembrane region" description="Helical" evidence="11">
    <location>
        <begin position="341"/>
        <end position="360"/>
    </location>
</feature>
<dbReference type="InterPro" id="IPR005018">
    <property type="entry name" value="DOMON_domain"/>
</dbReference>
<evidence type="ECO:0000259" key="13">
    <source>
        <dbReference type="PROSITE" id="PS50939"/>
    </source>
</evidence>
<name>A0ABN9LIN1_9NEOB</name>
<evidence type="ECO:0000256" key="2">
    <source>
        <dbReference type="ARBA" id="ARBA00004141"/>
    </source>
</evidence>
<evidence type="ECO:0000256" key="11">
    <source>
        <dbReference type="SAM" id="Phobius"/>
    </source>
</evidence>
<dbReference type="SMART" id="SM00665">
    <property type="entry name" value="B561"/>
    <property type="match status" value="1"/>
</dbReference>
<evidence type="ECO:0000313" key="15">
    <source>
        <dbReference type="EMBL" id="CAJ0941269.1"/>
    </source>
</evidence>
<reference evidence="15" key="1">
    <citation type="submission" date="2023-07" db="EMBL/GenBank/DDBJ databases">
        <authorList>
            <person name="Stuckert A."/>
        </authorList>
    </citation>
    <scope>NUCLEOTIDE SEQUENCE</scope>
</reference>
<proteinExistence type="inferred from homology"/>
<dbReference type="EMBL" id="CAUEEQ010018835">
    <property type="protein sequence ID" value="CAJ0941269.1"/>
    <property type="molecule type" value="Genomic_DNA"/>
</dbReference>
<dbReference type="Pfam" id="PF03351">
    <property type="entry name" value="DOMON"/>
    <property type="match status" value="1"/>
</dbReference>
<evidence type="ECO:0000259" key="14">
    <source>
        <dbReference type="PROSITE" id="PS51019"/>
    </source>
</evidence>
<comment type="subcellular location">
    <subcellularLocation>
        <location evidence="2">Membrane</location>
        <topology evidence="2">Multi-pass membrane protein</topology>
    </subcellularLocation>
</comment>
<feature type="non-terminal residue" evidence="15">
    <location>
        <position position="1"/>
    </location>
</feature>
<keyword evidence="4" id="KW-0813">Transport</keyword>
<keyword evidence="9 11" id="KW-0472">Membrane</keyword>
<dbReference type="InterPro" id="IPR006593">
    <property type="entry name" value="Cyt_b561/ferric_Rdtase_TM"/>
</dbReference>
<keyword evidence="5 11" id="KW-0812">Transmembrane</keyword>
<feature type="domain" description="Cytochrome b561" evidence="13">
    <location>
        <begin position="266"/>
        <end position="464"/>
    </location>
</feature>
<keyword evidence="6" id="KW-0249">Electron transport</keyword>
<dbReference type="CDD" id="cd08544">
    <property type="entry name" value="Reeler"/>
    <property type="match status" value="1"/>
</dbReference>
<organism evidence="15 16">
    <name type="scientific">Ranitomeya imitator</name>
    <name type="common">mimic poison frog</name>
    <dbReference type="NCBI Taxonomy" id="111125"/>
    <lineage>
        <taxon>Eukaryota</taxon>
        <taxon>Metazoa</taxon>
        <taxon>Chordata</taxon>
        <taxon>Craniata</taxon>
        <taxon>Vertebrata</taxon>
        <taxon>Euteleostomi</taxon>
        <taxon>Amphibia</taxon>
        <taxon>Batrachia</taxon>
        <taxon>Anura</taxon>
        <taxon>Neobatrachia</taxon>
        <taxon>Hyloidea</taxon>
        <taxon>Dendrobatidae</taxon>
        <taxon>Dendrobatinae</taxon>
        <taxon>Ranitomeya</taxon>
    </lineage>
</organism>
<dbReference type="PANTHER" id="PTHR45828:SF43">
    <property type="entry name" value="REELIN DOMAIN-CONTAINING PROTEIN"/>
    <property type="match status" value="1"/>
</dbReference>